<comment type="caution">
    <text evidence="3">The sequence shown here is derived from an EMBL/GenBank/DDBJ whole genome shotgun (WGS) entry which is preliminary data.</text>
</comment>
<dbReference type="InterPro" id="IPR001789">
    <property type="entry name" value="Sig_transdc_resp-reg_receiver"/>
</dbReference>
<dbReference type="EMBL" id="JAMQOT010000001">
    <property type="protein sequence ID" value="MDF9744935.1"/>
    <property type="molecule type" value="Genomic_DNA"/>
</dbReference>
<dbReference type="AlphaFoldDB" id="A0A9Q4L2V6"/>
<gene>
    <name evidence="3" type="ORF">NDI89_04970</name>
</gene>
<keyword evidence="4" id="KW-1185">Reference proteome</keyword>
<dbReference type="SUPFAM" id="SSF52172">
    <property type="entry name" value="CheY-like"/>
    <property type="match status" value="1"/>
</dbReference>
<keyword evidence="1" id="KW-0597">Phosphoprotein</keyword>
<reference evidence="3" key="1">
    <citation type="submission" date="2022-06" db="EMBL/GenBank/DDBJ databases">
        <title>Natrinema sp. a new haloarchaeum isolate from saline soil.</title>
        <authorList>
            <person name="Strakova D."/>
            <person name="Galisteo C."/>
            <person name="Sanchez-Porro C."/>
            <person name="Ventosa A."/>
        </authorList>
    </citation>
    <scope>NUCLEOTIDE SEQUENCE</scope>
    <source>
        <strain evidence="3">S1CR25-10</strain>
    </source>
</reference>
<evidence type="ECO:0000259" key="2">
    <source>
        <dbReference type="PROSITE" id="PS50110"/>
    </source>
</evidence>
<dbReference type="CDD" id="cd17557">
    <property type="entry name" value="REC_Rcp-like"/>
    <property type="match status" value="1"/>
</dbReference>
<dbReference type="PANTHER" id="PTHR44520:SF2">
    <property type="entry name" value="RESPONSE REGULATOR RCP1"/>
    <property type="match status" value="1"/>
</dbReference>
<dbReference type="Pfam" id="PF00072">
    <property type="entry name" value="Response_reg"/>
    <property type="match status" value="1"/>
</dbReference>
<dbReference type="PROSITE" id="PS50110">
    <property type="entry name" value="RESPONSE_REGULATORY"/>
    <property type="match status" value="1"/>
</dbReference>
<feature type="modified residue" description="4-aspartylphosphate" evidence="1">
    <location>
        <position position="68"/>
    </location>
</feature>
<evidence type="ECO:0000313" key="4">
    <source>
        <dbReference type="Proteomes" id="UP001154061"/>
    </source>
</evidence>
<dbReference type="Proteomes" id="UP001154061">
    <property type="component" value="Unassembled WGS sequence"/>
</dbReference>
<dbReference type="InterPro" id="IPR011006">
    <property type="entry name" value="CheY-like_superfamily"/>
</dbReference>
<name>A0A9Q4L2V6_9EURY</name>
<dbReference type="PANTHER" id="PTHR44520">
    <property type="entry name" value="RESPONSE REGULATOR RCP1-RELATED"/>
    <property type="match status" value="1"/>
</dbReference>
<accession>A0A9Q4L2V6</accession>
<dbReference type="GO" id="GO:0000160">
    <property type="term" value="P:phosphorelay signal transduction system"/>
    <property type="evidence" value="ECO:0007669"/>
    <property type="project" value="InterPro"/>
</dbReference>
<protein>
    <submittedName>
        <fullName evidence="3">Response regulator</fullName>
    </submittedName>
</protein>
<organism evidence="3 4">
    <name type="scientific">Natrinema salsiterrestre</name>
    <dbReference type="NCBI Taxonomy" id="2950540"/>
    <lineage>
        <taxon>Archaea</taxon>
        <taxon>Methanobacteriati</taxon>
        <taxon>Methanobacteriota</taxon>
        <taxon>Stenosarchaea group</taxon>
        <taxon>Halobacteria</taxon>
        <taxon>Halobacteriales</taxon>
        <taxon>Natrialbaceae</taxon>
        <taxon>Natrinema</taxon>
    </lineage>
</organism>
<feature type="domain" description="Response regulatory" evidence="2">
    <location>
        <begin position="10"/>
        <end position="135"/>
    </location>
</feature>
<dbReference type="SMART" id="SM00448">
    <property type="entry name" value="REC"/>
    <property type="match status" value="1"/>
</dbReference>
<sequence length="149" mass="16494">MSPPIEDAITILLIEPNPGDVRLFSESFDDANIACEIHTVSDGADALDFAHQRGDYADSPRPDLILLDFRLPDIDGADVLSELKSAAALRSIPVIVMTSSASEEDIARSYDLHANAYVQKPVEPDEFIELGRSFEDFWLTFVRFPGEQP</sequence>
<dbReference type="InterPro" id="IPR052893">
    <property type="entry name" value="TCS_response_regulator"/>
</dbReference>
<evidence type="ECO:0000313" key="3">
    <source>
        <dbReference type="EMBL" id="MDF9744935.1"/>
    </source>
</evidence>
<evidence type="ECO:0000256" key="1">
    <source>
        <dbReference type="PROSITE-ProRule" id="PRU00169"/>
    </source>
</evidence>
<dbReference type="Gene3D" id="3.40.50.2300">
    <property type="match status" value="1"/>
</dbReference>
<proteinExistence type="predicted"/>
<dbReference type="RefSeq" id="WP_277520400.1">
    <property type="nucleotide sequence ID" value="NZ_JAMQOT010000001.1"/>
</dbReference>